<evidence type="ECO:0008006" key="3">
    <source>
        <dbReference type="Google" id="ProtNLM"/>
    </source>
</evidence>
<accession>A0A9Q3L3K5</accession>
<name>A0A9Q3L3K5_9BASI</name>
<proteinExistence type="predicted"/>
<dbReference type="Proteomes" id="UP000765509">
    <property type="component" value="Unassembled WGS sequence"/>
</dbReference>
<comment type="caution">
    <text evidence="1">The sequence shown here is derived from an EMBL/GenBank/DDBJ whole genome shotgun (WGS) entry which is preliminary data.</text>
</comment>
<dbReference type="OrthoDB" id="2216069at2759"/>
<organism evidence="1 2">
    <name type="scientific">Austropuccinia psidii MF-1</name>
    <dbReference type="NCBI Taxonomy" id="1389203"/>
    <lineage>
        <taxon>Eukaryota</taxon>
        <taxon>Fungi</taxon>
        <taxon>Dikarya</taxon>
        <taxon>Basidiomycota</taxon>
        <taxon>Pucciniomycotina</taxon>
        <taxon>Pucciniomycetes</taxon>
        <taxon>Pucciniales</taxon>
        <taxon>Sphaerophragmiaceae</taxon>
        <taxon>Austropuccinia</taxon>
    </lineage>
</organism>
<dbReference type="EMBL" id="AVOT02145958">
    <property type="protein sequence ID" value="MBW0591987.1"/>
    <property type="molecule type" value="Genomic_DNA"/>
</dbReference>
<reference evidence="1" key="1">
    <citation type="submission" date="2021-03" db="EMBL/GenBank/DDBJ databases">
        <title>Draft genome sequence of rust myrtle Austropuccinia psidii MF-1, a brazilian biotype.</title>
        <authorList>
            <person name="Quecine M.C."/>
            <person name="Pachon D.M.R."/>
            <person name="Bonatelli M.L."/>
            <person name="Correr F.H."/>
            <person name="Franceschini L.M."/>
            <person name="Leite T.F."/>
            <person name="Margarido G.R.A."/>
            <person name="Almeida C.A."/>
            <person name="Ferrarezi J.A."/>
            <person name="Labate C.A."/>
        </authorList>
    </citation>
    <scope>NUCLEOTIDE SEQUENCE</scope>
    <source>
        <strain evidence="1">MF-1</strain>
    </source>
</reference>
<evidence type="ECO:0000313" key="1">
    <source>
        <dbReference type="EMBL" id="MBW0591987.1"/>
    </source>
</evidence>
<sequence length="232" mass="26907">MYQKEASEAFNISSWQVYRILHENPGEKKQYKKCEGKINYEMKTNLLYFIERKSTVTLKEMKLFLEENFPVKISCQSIRNLLNDMDITWKKVTNILSYWNKPNLLSQNANFVNQKGFEIYPKIIFVDESGFDLHSGSGFGYSQSGLFFCFVYFFDILNFDSENPAVLSLVPKVKQITLIAAMSNKGFVYHELLNANGQMTKGIGSDEFVSFFLALQLNYNNGKRTYPSRTMI</sequence>
<evidence type="ECO:0000313" key="2">
    <source>
        <dbReference type="Proteomes" id="UP000765509"/>
    </source>
</evidence>
<gene>
    <name evidence="1" type="ORF">O181_131702</name>
</gene>
<dbReference type="AlphaFoldDB" id="A0A9Q3L3K5"/>
<keyword evidence="2" id="KW-1185">Reference proteome</keyword>
<protein>
    <recommendedName>
        <fullName evidence="3">Transposase</fullName>
    </recommendedName>
</protein>